<feature type="compositionally biased region" description="Low complexity" evidence="5">
    <location>
        <begin position="591"/>
        <end position="607"/>
    </location>
</feature>
<feature type="compositionally biased region" description="Pro residues" evidence="5">
    <location>
        <begin position="552"/>
        <end position="562"/>
    </location>
</feature>
<sequence length="1353" mass="152686">MTDEAAVLAKINPSSVPAQNTYRDPTSPTWVQTSSPSPPAPPPKTHNDTNYSVTPVTINSTSTSKPGVWSPGAPPPRIPSGYNSPQRDANFNVAPVWKPGMSGDQVDKKEFKPVKVELNDKSKTEKRMQDLPAPPPPAESFAWKPPPPPPKDETTHEYKNLSESNSLPNRAFSHRNYTNGPTPSGLPSTQSPTVTILQHNRGVEESPPRPPPPPSHYGGGLLYAPTLSSQQASDNPNVATNTQNQAPLTSPPYKPVTSQQHYNQPSVCPPEQVRSPPPPQEKQLSPPPPPPQPSPPLLPQGQYHASPTQQRLQQQIYHKANPQQVVTSQQERQPVEKWQLNPPQQPTPPKQYQANPSQQQGPPQQYQDSSSQQQRPPPLQSYQASPQQQERPPPPQQYQTSPQQQQRPPPPPPPQHYQASPQQQERPPPPQQYQASPQQQQRPPPPQQYQASPQQQQRPPPPQQYQAFPQQQRPPPPQQYQAVSSQQQGPPPPQQYQAFPQQQQRPPPPQQYQVGPPQQQGPPPPQQYQASSYQQERPPLPQSWQSTQPQQEIPPPPPPPQQWQPDSSQQRPLPPPPPPTHQEPHHPISPPSQQQQQQRLPQPQTWQTSKQPLRVDVQSPYNAQPPHRKSIPSPTIPPRPSPPKVEMKSPPVKLNIASKDGWRPVEDMAKIADTNVFVLTDPDHHVKASIKTHDIEGSTVLKDKVIYDEPNFQVISDPQQLPPGAVYQTKTVEGDLVHTDTYYPVKVPGTVETGRRMVRQTATYDGIGPVDNESGMPIGLRTGVKEENRHDWYKEMYKSIHRQEKKDDEDNKYERFLRDGILIDDNPYTPTYIFPEDSDDKKKKETNPYTPTYQFPDGTPEQHKEDIFSYRPTYEFSDVSKRKTETEKERELSPTRKAAVGSGQQWTVPSARNTIERYQQQPRSITEYEPGKSSLAAKDKSVTGHMYNPPAEPIKSSTTYKTLPANYKRSVEPVQHQQQQQQQQLSPQHRQLSPHHQQGSPVHYHHSPPPVSHDLYKEVQKGGDIPVHGLVKKPGEEEEEDKSRSYKPASSMTAIDQVNGKQNVKAPASNRYSASDLYNYRSPAGPVSPSSNRDKQLKANAKAIYPFNPQNAKELPFKKGDMIKLIRQIDKNWYEGEHHGRVGIFPVSYVEIMSPEPVKSPIQQPQVDVSTEGKARAKYNFSGETNMELSFKKGDQITLIRRVDNNWAEGRLGNRRGIFPVSYIEVTKEPVSPAQKSPSSQPQQRQKQQHSPVKQKPKEQIYQQQRSQPVQSSPSVSHQYYQQRDMPPPPPTPPVQEHFRAIYPYAPQNEDELELIEGDVVVVMEKCDDGWFVGTSTRTGHFGTFPGNYVEKM</sequence>
<dbReference type="SUPFAM" id="SSF50044">
    <property type="entry name" value="SH3-domain"/>
    <property type="match status" value="3"/>
</dbReference>
<dbReference type="Pfam" id="PF02208">
    <property type="entry name" value="Sorb"/>
    <property type="match status" value="1"/>
</dbReference>
<feature type="compositionally biased region" description="Low complexity" evidence="5">
    <location>
        <begin position="1230"/>
        <end position="1283"/>
    </location>
</feature>
<dbReference type="Gene3D" id="2.30.30.40">
    <property type="entry name" value="SH3 Domains"/>
    <property type="match status" value="3"/>
</dbReference>
<dbReference type="RefSeq" id="XP_006813065.1">
    <property type="nucleotide sequence ID" value="XM_006813002.1"/>
</dbReference>
<dbReference type="InterPro" id="IPR001452">
    <property type="entry name" value="SH3_domain"/>
</dbReference>
<feature type="compositionally biased region" description="Basic and acidic residues" evidence="5">
    <location>
        <begin position="878"/>
        <end position="894"/>
    </location>
</feature>
<dbReference type="PANTHER" id="PTHR14167:SF116">
    <property type="entry name" value="CAP, ISOFORM AC"/>
    <property type="match status" value="1"/>
</dbReference>
<organism evidence="8 9">
    <name type="scientific">Saccoglossus kowalevskii</name>
    <name type="common">Acorn worm</name>
    <dbReference type="NCBI Taxonomy" id="10224"/>
    <lineage>
        <taxon>Eukaryota</taxon>
        <taxon>Metazoa</taxon>
        <taxon>Hemichordata</taxon>
        <taxon>Enteropneusta</taxon>
        <taxon>Harrimaniidae</taxon>
        <taxon>Saccoglossus</taxon>
    </lineage>
</organism>
<feature type="domain" description="SH3" evidence="6">
    <location>
        <begin position="1294"/>
        <end position="1353"/>
    </location>
</feature>
<dbReference type="SMART" id="SM00326">
    <property type="entry name" value="SH3"/>
    <property type="match status" value="3"/>
</dbReference>
<feature type="compositionally biased region" description="Polar residues" evidence="5">
    <location>
        <begin position="1048"/>
        <end position="1062"/>
    </location>
</feature>
<feature type="region of interest" description="Disordered" evidence="5">
    <location>
        <begin position="1"/>
        <end position="651"/>
    </location>
</feature>
<evidence type="ECO:0000256" key="4">
    <source>
        <dbReference type="PROSITE-ProRule" id="PRU00192"/>
    </source>
</evidence>
<name>A0ABM0LZ74_SACKO</name>
<gene>
    <name evidence="9" type="primary">LOC100371246</name>
</gene>
<dbReference type="Pfam" id="PF00018">
    <property type="entry name" value="SH3_1"/>
    <property type="match status" value="2"/>
</dbReference>
<dbReference type="InterPro" id="IPR036028">
    <property type="entry name" value="SH3-like_dom_sf"/>
</dbReference>
<feature type="compositionally biased region" description="Polar residues" evidence="5">
    <location>
        <begin position="12"/>
        <end position="33"/>
    </location>
</feature>
<feature type="compositionally biased region" description="Low complexity" evidence="5">
    <location>
        <begin position="448"/>
        <end position="457"/>
    </location>
</feature>
<dbReference type="InterPro" id="IPR003127">
    <property type="entry name" value="SoHo_dom"/>
</dbReference>
<dbReference type="CDD" id="cd11781">
    <property type="entry name" value="SH3_Sorbs_1"/>
    <property type="match status" value="1"/>
</dbReference>
<feature type="compositionally biased region" description="Low complexity" evidence="5">
    <location>
        <begin position="397"/>
        <end position="406"/>
    </location>
</feature>
<dbReference type="InterPro" id="IPR050384">
    <property type="entry name" value="Endophilin_SH3RF"/>
</dbReference>
<evidence type="ECO:0000256" key="3">
    <source>
        <dbReference type="ARBA" id="ARBA00022949"/>
    </source>
</evidence>
<feature type="compositionally biased region" description="Polar residues" evidence="5">
    <location>
        <begin position="902"/>
        <end position="924"/>
    </location>
</feature>
<evidence type="ECO:0000259" key="6">
    <source>
        <dbReference type="PROSITE" id="PS50002"/>
    </source>
</evidence>
<feature type="compositionally biased region" description="Pro residues" evidence="5">
    <location>
        <begin position="634"/>
        <end position="643"/>
    </location>
</feature>
<feature type="compositionally biased region" description="Low complexity" evidence="5">
    <location>
        <begin position="350"/>
        <end position="390"/>
    </location>
</feature>
<feature type="compositionally biased region" description="Polar residues" evidence="5">
    <location>
        <begin position="48"/>
        <end position="65"/>
    </location>
</feature>
<evidence type="ECO:0000256" key="1">
    <source>
        <dbReference type="ARBA" id="ARBA00004282"/>
    </source>
</evidence>
<keyword evidence="3" id="KW-0965">Cell junction</keyword>
<feature type="compositionally biased region" description="Basic and acidic residues" evidence="5">
    <location>
        <begin position="150"/>
        <end position="160"/>
    </location>
</feature>
<feature type="compositionally biased region" description="Polar residues" evidence="5">
    <location>
        <begin position="256"/>
        <end position="266"/>
    </location>
</feature>
<feature type="compositionally biased region" description="Low complexity" evidence="5">
    <location>
        <begin position="432"/>
        <end position="441"/>
    </location>
</feature>
<proteinExistence type="predicted"/>
<feature type="compositionally biased region" description="Polar residues" evidence="5">
    <location>
        <begin position="175"/>
        <end position="198"/>
    </location>
</feature>
<feature type="domain" description="SH3" evidence="6">
    <location>
        <begin position="1096"/>
        <end position="1155"/>
    </location>
</feature>
<protein>
    <submittedName>
        <fullName evidence="9">Titin-like</fullName>
    </submittedName>
</protein>
<dbReference type="GeneID" id="100371246"/>
<evidence type="ECO:0000313" key="8">
    <source>
        <dbReference type="Proteomes" id="UP000694865"/>
    </source>
</evidence>
<feature type="compositionally biased region" description="Low complexity" evidence="5">
    <location>
        <begin position="975"/>
        <end position="991"/>
    </location>
</feature>
<evidence type="ECO:0000256" key="5">
    <source>
        <dbReference type="SAM" id="MobiDB-lite"/>
    </source>
</evidence>
<feature type="region of interest" description="Disordered" evidence="5">
    <location>
        <begin position="1229"/>
        <end position="1297"/>
    </location>
</feature>
<feature type="compositionally biased region" description="Low complexity" evidence="5">
    <location>
        <begin position="479"/>
        <end position="488"/>
    </location>
</feature>
<accession>A0ABM0LZ74</accession>
<feature type="domain" description="SH3" evidence="6">
    <location>
        <begin position="1170"/>
        <end position="1229"/>
    </location>
</feature>
<feature type="region of interest" description="Disordered" evidence="5">
    <location>
        <begin position="1076"/>
        <end position="1095"/>
    </location>
</feature>
<feature type="compositionally biased region" description="Low complexity" evidence="5">
    <location>
        <begin position="416"/>
        <end position="425"/>
    </location>
</feature>
<dbReference type="CDD" id="cd11782">
    <property type="entry name" value="SH3_Sorbs_2"/>
    <property type="match status" value="1"/>
</dbReference>
<keyword evidence="8" id="KW-1185">Reference proteome</keyword>
<feature type="compositionally biased region" description="Pro residues" evidence="5">
    <location>
        <begin position="275"/>
        <end position="298"/>
    </location>
</feature>
<feature type="domain" description="SoHo" evidence="7">
    <location>
        <begin position="758"/>
        <end position="822"/>
    </location>
</feature>
<evidence type="ECO:0000313" key="9">
    <source>
        <dbReference type="RefSeq" id="XP_006813065.1"/>
    </source>
</evidence>
<evidence type="ECO:0000259" key="7">
    <source>
        <dbReference type="PROSITE" id="PS50831"/>
    </source>
</evidence>
<comment type="subcellular location">
    <subcellularLocation>
        <location evidence="1">Cell junction</location>
    </subcellularLocation>
</comment>
<dbReference type="PROSITE" id="PS50831">
    <property type="entry name" value="SOHO"/>
    <property type="match status" value="1"/>
</dbReference>
<dbReference type="PANTHER" id="PTHR14167">
    <property type="entry name" value="SH3 DOMAIN-CONTAINING"/>
    <property type="match status" value="1"/>
</dbReference>
<feature type="compositionally biased region" description="Low complexity" evidence="5">
    <location>
        <begin position="495"/>
        <end position="504"/>
    </location>
</feature>
<dbReference type="Proteomes" id="UP000694865">
    <property type="component" value="Unplaced"/>
</dbReference>
<dbReference type="SMART" id="SM00459">
    <property type="entry name" value="Sorb"/>
    <property type="match status" value="1"/>
</dbReference>
<feature type="region of interest" description="Disordered" evidence="5">
    <location>
        <begin position="828"/>
        <end position="1070"/>
    </location>
</feature>
<feature type="compositionally biased region" description="Basic and acidic residues" evidence="5">
    <location>
        <begin position="105"/>
        <end position="129"/>
    </location>
</feature>
<feature type="compositionally biased region" description="Pro residues" evidence="5">
    <location>
        <begin position="132"/>
        <end position="149"/>
    </location>
</feature>
<reference evidence="9" key="1">
    <citation type="submission" date="2025-08" db="UniProtKB">
        <authorList>
            <consortium name="RefSeq"/>
        </authorList>
    </citation>
    <scope>IDENTIFICATION</scope>
    <source>
        <tissue evidence="9">Testes</tissue>
    </source>
</reference>
<feature type="compositionally biased region" description="Pro residues" evidence="5">
    <location>
        <begin position="572"/>
        <end position="581"/>
    </location>
</feature>
<feature type="compositionally biased region" description="Polar residues" evidence="5">
    <location>
        <begin position="303"/>
        <end position="332"/>
    </location>
</feature>
<dbReference type="PROSITE" id="PS50002">
    <property type="entry name" value="SH3"/>
    <property type="match status" value="3"/>
</dbReference>
<dbReference type="Pfam" id="PF14604">
    <property type="entry name" value="SH3_9"/>
    <property type="match status" value="1"/>
</dbReference>
<keyword evidence="2 4" id="KW-0728">SH3 domain</keyword>
<dbReference type="CDD" id="cd11780">
    <property type="entry name" value="SH3_Sorbs_3"/>
    <property type="match status" value="1"/>
</dbReference>
<feature type="compositionally biased region" description="Polar residues" evidence="5">
    <location>
        <begin position="226"/>
        <end position="248"/>
    </location>
</feature>
<evidence type="ECO:0000256" key="2">
    <source>
        <dbReference type="ARBA" id="ARBA00022443"/>
    </source>
</evidence>